<dbReference type="InterPro" id="IPR012836">
    <property type="entry name" value="FlgF"/>
</dbReference>
<dbReference type="InterPro" id="IPR001444">
    <property type="entry name" value="Flag_bb_rod_N"/>
</dbReference>
<evidence type="ECO:0000259" key="3">
    <source>
        <dbReference type="Pfam" id="PF06429"/>
    </source>
</evidence>
<dbReference type="InterPro" id="IPR037925">
    <property type="entry name" value="FlgE/F/G-like"/>
</dbReference>
<evidence type="ECO:0000259" key="2">
    <source>
        <dbReference type="Pfam" id="PF00460"/>
    </source>
</evidence>
<keyword evidence="5" id="KW-0966">Cell projection</keyword>
<feature type="domain" description="Flagellar basal body rod protein N-terminal" evidence="2">
    <location>
        <begin position="5"/>
        <end position="35"/>
    </location>
</feature>
<dbReference type="EMBL" id="CAADRM010000132">
    <property type="protein sequence ID" value="VFU17324.1"/>
    <property type="molecule type" value="Genomic_DNA"/>
</dbReference>
<feature type="domain" description="Flagellar basal-body/hook protein C-terminal" evidence="3">
    <location>
        <begin position="195"/>
        <end position="234"/>
    </location>
</feature>
<dbReference type="Pfam" id="PF00460">
    <property type="entry name" value="Flg_bb_rod"/>
    <property type="match status" value="1"/>
</dbReference>
<dbReference type="NCBIfam" id="TIGR02490">
    <property type="entry name" value="flgF"/>
    <property type="match status" value="1"/>
</dbReference>
<dbReference type="Pfam" id="PF06429">
    <property type="entry name" value="Flg_bbr_C"/>
    <property type="match status" value="1"/>
</dbReference>
<gene>
    <name evidence="5" type="primary">flgF</name>
    <name evidence="5" type="ORF">SCFA_660010</name>
</gene>
<dbReference type="InterPro" id="IPR010930">
    <property type="entry name" value="Flg_bb/hook_C_dom"/>
</dbReference>
<evidence type="ECO:0000259" key="4">
    <source>
        <dbReference type="Pfam" id="PF22692"/>
    </source>
</evidence>
<organism evidence="5">
    <name type="scientific">anaerobic digester metagenome</name>
    <dbReference type="NCBI Taxonomy" id="1263854"/>
    <lineage>
        <taxon>unclassified sequences</taxon>
        <taxon>metagenomes</taxon>
        <taxon>ecological metagenomes</taxon>
    </lineage>
</organism>
<keyword evidence="5" id="KW-0282">Flagellum</keyword>
<dbReference type="PANTHER" id="PTHR30435:SF19">
    <property type="entry name" value="FLAGELLAR BASAL-BODY ROD PROTEIN FLGG"/>
    <property type="match status" value="1"/>
</dbReference>
<proteinExistence type="inferred from homology"/>
<dbReference type="InterPro" id="IPR020013">
    <property type="entry name" value="Flagellar_FlgE/F/G"/>
</dbReference>
<dbReference type="PROSITE" id="PS00588">
    <property type="entry name" value="FLAGELLA_BB_ROD"/>
    <property type="match status" value="1"/>
</dbReference>
<dbReference type="InterPro" id="IPR019776">
    <property type="entry name" value="Flagellar_basal_body_rod_CS"/>
</dbReference>
<feature type="domain" description="Flagellar hook protein FlgE/F/G-like D1" evidence="4">
    <location>
        <begin position="89"/>
        <end position="152"/>
    </location>
</feature>
<protein>
    <submittedName>
        <fullName evidence="5">Flagellar basal-body rod protein FlgF</fullName>
    </submittedName>
</protein>
<evidence type="ECO:0000256" key="1">
    <source>
        <dbReference type="ARBA" id="ARBA00009677"/>
    </source>
</evidence>
<evidence type="ECO:0000313" key="5">
    <source>
        <dbReference type="EMBL" id="VFU17324.1"/>
    </source>
</evidence>
<name>A0A485M4S5_9ZZZZ</name>
<reference evidence="5" key="1">
    <citation type="submission" date="2019-03" db="EMBL/GenBank/DDBJ databases">
        <authorList>
            <person name="Hao L."/>
        </authorList>
    </citation>
    <scope>NUCLEOTIDE SEQUENCE</scope>
</reference>
<dbReference type="InterPro" id="IPR053967">
    <property type="entry name" value="LlgE_F_G-like_D1"/>
</dbReference>
<accession>A0A485M4S5</accession>
<comment type="similarity">
    <text evidence="1">Belongs to the flagella basal body rod proteins family.</text>
</comment>
<dbReference type="NCBIfam" id="TIGR03506">
    <property type="entry name" value="FlgEFG_subfam"/>
    <property type="match status" value="1"/>
</dbReference>
<dbReference type="GO" id="GO:0030694">
    <property type="term" value="C:bacterial-type flagellum basal body, rod"/>
    <property type="evidence" value="ECO:0007669"/>
    <property type="project" value="InterPro"/>
</dbReference>
<dbReference type="SUPFAM" id="SSF117143">
    <property type="entry name" value="Flagellar hook protein flgE"/>
    <property type="match status" value="1"/>
</dbReference>
<keyword evidence="5" id="KW-0969">Cilium</keyword>
<sequence>MDQGIYTAAAGAIAIEERLAMISNNLANINTAGFKKDAVVFEDFQRALDTARLAPGQYRTVPVDVVVGRQYIDTAQGAFQETGSPLDAAIVGEGFFVVATDSGMRYTRAGSFLISPEGLLVTPQGHAVQGQGGDITVGTGKVSIDSRGTVMVDGNVVDVLQIALIEDEALVREGNALFSVRQGYAPEVMDAPEIRQGYIETANVDPVVEMVGLITTQRAYEAFQKMIRSVDETYTQSMHNVGMTA</sequence>
<dbReference type="Pfam" id="PF22692">
    <property type="entry name" value="LlgE_F_G_D1"/>
    <property type="match status" value="1"/>
</dbReference>
<dbReference type="GO" id="GO:0071978">
    <property type="term" value="P:bacterial-type flagellum-dependent swarming motility"/>
    <property type="evidence" value="ECO:0007669"/>
    <property type="project" value="TreeGrafter"/>
</dbReference>
<dbReference type="AlphaFoldDB" id="A0A485M4S5"/>
<dbReference type="PANTHER" id="PTHR30435">
    <property type="entry name" value="FLAGELLAR PROTEIN"/>
    <property type="match status" value="1"/>
</dbReference>